<evidence type="ECO:0000313" key="1">
    <source>
        <dbReference type="EMBL" id="PJZ60811.1"/>
    </source>
</evidence>
<name>A0ABX4NVB2_9LEPT</name>
<reference evidence="1 2" key="1">
    <citation type="submission" date="2017-07" db="EMBL/GenBank/DDBJ databases">
        <title>Leptospira spp. isolated from tropical soils.</title>
        <authorList>
            <person name="Thibeaux R."/>
            <person name="Iraola G."/>
            <person name="Ferres I."/>
            <person name="Bierque E."/>
            <person name="Girault D."/>
            <person name="Soupe-Gilbert M.-E."/>
            <person name="Picardeau M."/>
            <person name="Goarant C."/>
        </authorList>
    </citation>
    <scope>NUCLEOTIDE SEQUENCE [LARGE SCALE GENOMIC DNA]</scope>
    <source>
        <strain evidence="1 2">FH2-B-D1</strain>
    </source>
</reference>
<accession>A0ABX4NVB2</accession>
<comment type="caution">
    <text evidence="1">The sequence shown here is derived from an EMBL/GenBank/DDBJ whole genome shotgun (WGS) entry which is preliminary data.</text>
</comment>
<dbReference type="Proteomes" id="UP000232149">
    <property type="component" value="Unassembled WGS sequence"/>
</dbReference>
<sequence length="101" mass="11544">MNKIDPEILIGKTQDSEEVANFLNALNENPHVDFFADFQIWDFTQNGITLYLNKELQVVSIHLFGSDDEDHLRYNGILPRNIAFEYGSREVAEMLGLPSLS</sequence>
<dbReference type="RefSeq" id="WP_100788214.1">
    <property type="nucleotide sequence ID" value="NZ_NPDU01000049.1"/>
</dbReference>
<keyword evidence="2" id="KW-1185">Reference proteome</keyword>
<evidence type="ECO:0008006" key="3">
    <source>
        <dbReference type="Google" id="ProtNLM"/>
    </source>
</evidence>
<organism evidence="1 2">
    <name type="scientific">Leptospira adleri</name>
    <dbReference type="NCBI Taxonomy" id="2023186"/>
    <lineage>
        <taxon>Bacteria</taxon>
        <taxon>Pseudomonadati</taxon>
        <taxon>Spirochaetota</taxon>
        <taxon>Spirochaetia</taxon>
        <taxon>Leptospirales</taxon>
        <taxon>Leptospiraceae</taxon>
        <taxon>Leptospira</taxon>
    </lineage>
</organism>
<dbReference type="EMBL" id="NPDU01000049">
    <property type="protein sequence ID" value="PJZ60811.1"/>
    <property type="molecule type" value="Genomic_DNA"/>
</dbReference>
<proteinExistence type="predicted"/>
<evidence type="ECO:0000313" key="2">
    <source>
        <dbReference type="Proteomes" id="UP000232149"/>
    </source>
</evidence>
<protein>
    <recommendedName>
        <fullName evidence="3">DUF3630 family protein</fullName>
    </recommendedName>
</protein>
<gene>
    <name evidence="1" type="ORF">CH376_16620</name>
</gene>